<dbReference type="InterPro" id="IPR034660">
    <property type="entry name" value="DinB/YfiT-like"/>
</dbReference>
<evidence type="ECO:0000313" key="3">
    <source>
        <dbReference type="Proteomes" id="UP000463857"/>
    </source>
</evidence>
<dbReference type="OrthoDB" id="5118203at2"/>
<protein>
    <submittedName>
        <fullName evidence="2">Maleylpyruvate isomerase family mycothiol-dependent enzyme</fullName>
    </submittedName>
</protein>
<dbReference type="InParanoid" id="A0A7L4YP86"/>
<keyword evidence="3" id="KW-1185">Reference proteome</keyword>
<dbReference type="KEGG" id="eke:EK0264_10170"/>
<keyword evidence="2" id="KW-0413">Isomerase</keyword>
<accession>A0A7L4YP86</accession>
<evidence type="ECO:0000259" key="1">
    <source>
        <dbReference type="Pfam" id="PF11716"/>
    </source>
</evidence>
<dbReference type="GO" id="GO:0046872">
    <property type="term" value="F:metal ion binding"/>
    <property type="evidence" value="ECO:0007669"/>
    <property type="project" value="InterPro"/>
</dbReference>
<feature type="domain" description="Mycothiol-dependent maleylpyruvate isomerase metal-binding" evidence="1">
    <location>
        <begin position="17"/>
        <end position="149"/>
    </location>
</feature>
<dbReference type="Gene3D" id="1.20.120.450">
    <property type="entry name" value="dinb family like domain"/>
    <property type="match status" value="1"/>
</dbReference>
<evidence type="ECO:0000313" key="2">
    <source>
        <dbReference type="EMBL" id="QHC00619.1"/>
    </source>
</evidence>
<keyword evidence="2" id="KW-0670">Pyruvate</keyword>
<dbReference type="GO" id="GO:0016853">
    <property type="term" value="F:isomerase activity"/>
    <property type="evidence" value="ECO:0007669"/>
    <property type="project" value="UniProtKB-KW"/>
</dbReference>
<gene>
    <name evidence="2" type="ORF">EK0264_10170</name>
</gene>
<name>A0A7L4YP86_9ACTN</name>
<dbReference type="EMBL" id="CP047156">
    <property type="protein sequence ID" value="QHC00619.1"/>
    <property type="molecule type" value="Genomic_DNA"/>
</dbReference>
<organism evidence="2 3">
    <name type="scientific">Epidermidibacterium keratini</name>
    <dbReference type="NCBI Taxonomy" id="1891644"/>
    <lineage>
        <taxon>Bacteria</taxon>
        <taxon>Bacillati</taxon>
        <taxon>Actinomycetota</taxon>
        <taxon>Actinomycetes</taxon>
        <taxon>Sporichthyales</taxon>
        <taxon>Sporichthyaceae</taxon>
        <taxon>Epidermidibacterium</taxon>
    </lineage>
</organism>
<dbReference type="Pfam" id="PF11716">
    <property type="entry name" value="MDMPI_N"/>
    <property type="match status" value="1"/>
</dbReference>
<dbReference type="RefSeq" id="WP_159545284.1">
    <property type="nucleotide sequence ID" value="NZ_CP047156.1"/>
</dbReference>
<dbReference type="Proteomes" id="UP000463857">
    <property type="component" value="Chromosome"/>
</dbReference>
<proteinExistence type="predicted"/>
<dbReference type="InterPro" id="IPR017517">
    <property type="entry name" value="Maleyloyr_isom"/>
</dbReference>
<dbReference type="InterPro" id="IPR024344">
    <property type="entry name" value="MDMPI_metal-binding"/>
</dbReference>
<dbReference type="SUPFAM" id="SSF109854">
    <property type="entry name" value="DinB/YfiT-like putative metalloenzymes"/>
    <property type="match status" value="1"/>
</dbReference>
<sequence length="233" mass="25387">MGRVLMDITERVAHTTAAQDEALAVVSSIPDAEYAAPSALPSWTVGHVVAHLIGNCEAQARQIEYAARGEAIEVYTGGQEFREAEIQRRAVLAPAQLRAELAAQHERFSAATQGIDESLAIAPVEYRSGTVADVVNGRWMESLVHAVDLGQPQYTWRSWDEPFCRVLIDYVLERLPADRTVRLRATNCDFDITTGTGALVNIEADIADIAGFLSDRGPSLSDEITLGPYPADH</sequence>
<reference evidence="2 3" key="1">
    <citation type="journal article" date="2018" name="Int. J. Syst. Evol. Microbiol.">
        <title>Epidermidibacterium keratini gen. nov., sp. nov., a member of the family Sporichthyaceae, isolated from keratin epidermis.</title>
        <authorList>
            <person name="Lee D.G."/>
            <person name="Trujillo M.E."/>
            <person name="Kang S."/>
            <person name="Nam J.J."/>
            <person name="Kim Y.J."/>
        </authorList>
    </citation>
    <scope>NUCLEOTIDE SEQUENCE [LARGE SCALE GENOMIC DNA]</scope>
    <source>
        <strain evidence="2 3">EPI-7</strain>
    </source>
</reference>
<dbReference type="AlphaFoldDB" id="A0A7L4YP86"/>
<dbReference type="NCBIfam" id="TIGR03083">
    <property type="entry name" value="maleylpyruvate isomerase family mycothiol-dependent enzyme"/>
    <property type="match status" value="1"/>
</dbReference>